<dbReference type="EMBL" id="BOPG01000034">
    <property type="protein sequence ID" value="GIJ58340.1"/>
    <property type="molecule type" value="Genomic_DNA"/>
</dbReference>
<feature type="domain" description="FAD-binding" evidence="3">
    <location>
        <begin position="277"/>
        <end position="345"/>
    </location>
</feature>
<dbReference type="Proteomes" id="UP000612585">
    <property type="component" value="Unassembled WGS sequence"/>
</dbReference>
<evidence type="ECO:0000256" key="1">
    <source>
        <dbReference type="ARBA" id="ARBA00023002"/>
    </source>
</evidence>
<dbReference type="PANTHER" id="PTHR13789:SF309">
    <property type="entry name" value="PUTATIVE (AFU_ORTHOLOGUE AFUA_6G14510)-RELATED"/>
    <property type="match status" value="1"/>
</dbReference>
<keyword evidence="2 4" id="KW-0503">Monooxygenase</keyword>
<name>A0A8J3ZAZ1_9ACTN</name>
<dbReference type="SUPFAM" id="SSF51905">
    <property type="entry name" value="FAD/NAD(P)-binding domain"/>
    <property type="match status" value="1"/>
</dbReference>
<dbReference type="PRINTS" id="PR00420">
    <property type="entry name" value="RNGMNOXGNASE"/>
</dbReference>
<evidence type="ECO:0000313" key="4">
    <source>
        <dbReference type="EMBL" id="GIJ58340.1"/>
    </source>
</evidence>
<comment type="caution">
    <text evidence="4">The sequence shown here is derived from an EMBL/GenBank/DDBJ whole genome shotgun (WGS) entry which is preliminary data.</text>
</comment>
<gene>
    <name evidence="4" type="ORF">Vau01_058560</name>
</gene>
<keyword evidence="1" id="KW-0560">Oxidoreductase</keyword>
<dbReference type="InterPro" id="IPR036188">
    <property type="entry name" value="FAD/NAD-bd_sf"/>
</dbReference>
<dbReference type="InterPro" id="IPR050493">
    <property type="entry name" value="FAD-dep_Monooxygenase_BioMet"/>
</dbReference>
<sequence>MAARTAVVVGAGMSGLAAAGALARTGWRVTLLERADRLRQGRAAVLLWPNALRALASLGLGGAGGIDAIATPVPPVGVRRPDGRWLHEPDGTAPPVVAVHRADLHDMLVAGLGDQVEICTGVTIRTTRPTTKRPGVSDGTTTWEADLIVGADGADSVLRRRLAPAATLVSGGYALWRAVIPWYRVPSLGDNLAGELIGDGHRFSYASLGDRGEKRGGVSWLAAAPGAARPEPAETQLTLLRRWFAGWHPPIGDLLAATEPEDLVQETVRDLRPVPRLAHGAGRGGYVLVGDAAHAMSAHAGQGPGLATEDAATLQAVLHGVVPGGSLGEALDDFARLRSARVNRMSSHVRRLDAALHSRGRFSVGSRFAPRLLDRVAAVAADWDPPSR</sequence>
<dbReference type="Gene3D" id="3.50.50.60">
    <property type="entry name" value="FAD/NAD(P)-binding domain"/>
    <property type="match status" value="1"/>
</dbReference>
<protein>
    <submittedName>
        <fullName evidence="4">Monooxygenase</fullName>
    </submittedName>
</protein>
<accession>A0A8J3ZAZ1</accession>
<dbReference type="Pfam" id="PF01494">
    <property type="entry name" value="FAD_binding_3"/>
    <property type="match status" value="2"/>
</dbReference>
<reference evidence="4" key="1">
    <citation type="submission" date="2021-01" db="EMBL/GenBank/DDBJ databases">
        <title>Whole genome shotgun sequence of Virgisporangium aurantiacum NBRC 16421.</title>
        <authorList>
            <person name="Komaki H."/>
            <person name="Tamura T."/>
        </authorList>
    </citation>
    <scope>NUCLEOTIDE SEQUENCE</scope>
    <source>
        <strain evidence="4">NBRC 16421</strain>
    </source>
</reference>
<dbReference type="GO" id="GO:0071949">
    <property type="term" value="F:FAD binding"/>
    <property type="evidence" value="ECO:0007669"/>
    <property type="project" value="InterPro"/>
</dbReference>
<dbReference type="PANTHER" id="PTHR13789">
    <property type="entry name" value="MONOOXYGENASE"/>
    <property type="match status" value="1"/>
</dbReference>
<keyword evidence="5" id="KW-1185">Reference proteome</keyword>
<organism evidence="4 5">
    <name type="scientific">Virgisporangium aurantiacum</name>
    <dbReference type="NCBI Taxonomy" id="175570"/>
    <lineage>
        <taxon>Bacteria</taxon>
        <taxon>Bacillati</taxon>
        <taxon>Actinomycetota</taxon>
        <taxon>Actinomycetes</taxon>
        <taxon>Micromonosporales</taxon>
        <taxon>Micromonosporaceae</taxon>
        <taxon>Virgisporangium</taxon>
    </lineage>
</organism>
<dbReference type="InterPro" id="IPR002938">
    <property type="entry name" value="FAD-bd"/>
</dbReference>
<evidence type="ECO:0000256" key="2">
    <source>
        <dbReference type="ARBA" id="ARBA00023033"/>
    </source>
</evidence>
<proteinExistence type="predicted"/>
<feature type="domain" description="FAD-binding" evidence="3">
    <location>
        <begin position="6"/>
        <end position="162"/>
    </location>
</feature>
<evidence type="ECO:0000313" key="5">
    <source>
        <dbReference type="Proteomes" id="UP000612585"/>
    </source>
</evidence>
<dbReference type="GO" id="GO:0004497">
    <property type="term" value="F:monooxygenase activity"/>
    <property type="evidence" value="ECO:0007669"/>
    <property type="project" value="UniProtKB-KW"/>
</dbReference>
<evidence type="ECO:0000259" key="3">
    <source>
        <dbReference type="Pfam" id="PF01494"/>
    </source>
</evidence>
<dbReference type="AlphaFoldDB" id="A0A8J3ZAZ1"/>